<gene>
    <name evidence="4" type="ORF">CDEB00056_LOCUS3544</name>
</gene>
<proteinExistence type="predicted"/>
<sequence length="742" mass="83598">MNTDMVHEKKKGVQGAINVLTVGDGDLSFSLALKRSYPGISVTASTLLSLEELLQTYSNASATVQELSDQWGEKALYNVDCCKFHPKDFKEVTGRSGGKFDIIMFNHPHLGDSTLYESESHHAMRHHALLSHYFNSGQMLLSDGGRMHVTLCGSQPKTWNLMEAAKRNGFQCILSEGTASPLKWLFATRNSKDILNFSVDINGNFPEKDLILHCDSTIPEPAEVQDHYPCPRRYRNGKLGSKHFLGKYGYMHRRTGGDLYGGVAADMAVHQSVNFVFELRRKEEESFNSPSSFTRDNECKICGETFSSIVALQKHLEAPALPDINTGKFLHAKLKLPSKTDEQKGQMAEGQRSKEKATVSTFHQESISKAVMTKDELKIAETSVRKRFDLKRLKWLCRQEDFALSKHFKSKKHCTDSIKNGRICINGVVALDSGRILRENDLVSLLQECKSGPSLTSMSDRNDTTIKNRGVEVVRIVPITSNEKVKIFVCKKPVGIRTCGQFSERTLEMILKSIIEQRDQQSLHCESITKLEQGCTGLCVLTVGAASKVDISMKITYTFTTLVHGSVPEEWDRGIYVKLDNEGSRRWKRRKTKPCESNAGNFEKHDEGDRAFRMCAEGDLKNSLFFRCVDRYQEGVGTKTINISTVEVQSRHDEGRLSNVICYTLRKIGFPVVNDRFCKRELAGLPRLMRNILKNKLCIGCYSVHIISNVGNTDILPFDNVVSIKPHHRTQCSYWKGLARKS</sequence>
<evidence type="ECO:0000313" key="4">
    <source>
        <dbReference type="EMBL" id="CAE0458703.1"/>
    </source>
</evidence>
<dbReference type="Gene3D" id="3.40.50.150">
    <property type="entry name" value="Vaccinia Virus protein VP39"/>
    <property type="match status" value="1"/>
</dbReference>
<dbReference type="InterPro" id="IPR019446">
    <property type="entry name" value="BMT5-like"/>
</dbReference>
<organism evidence="4">
    <name type="scientific">Chaetoceros debilis</name>
    <dbReference type="NCBI Taxonomy" id="122233"/>
    <lineage>
        <taxon>Eukaryota</taxon>
        <taxon>Sar</taxon>
        <taxon>Stramenopiles</taxon>
        <taxon>Ochrophyta</taxon>
        <taxon>Bacillariophyta</taxon>
        <taxon>Coscinodiscophyceae</taxon>
        <taxon>Chaetocerotophycidae</taxon>
        <taxon>Chaetocerotales</taxon>
        <taxon>Chaetocerotaceae</taxon>
        <taxon>Chaetoceros</taxon>
    </lineage>
</organism>
<name>A0A7S3PXQ1_9STRA</name>
<accession>A0A7S3PXQ1</accession>
<dbReference type="PANTHER" id="PTHR11538:SF26">
    <property type="entry name" value="FERREDOXIN-FOLD ANTICODON-BINDING DOMAIN-CONTAINING PROTEIN 1"/>
    <property type="match status" value="1"/>
</dbReference>
<dbReference type="GO" id="GO:0070475">
    <property type="term" value="P:rRNA base methylation"/>
    <property type="evidence" value="ECO:0007669"/>
    <property type="project" value="InterPro"/>
</dbReference>
<keyword evidence="1" id="KW-0694">RNA-binding</keyword>
<dbReference type="Pfam" id="PF10354">
    <property type="entry name" value="BMT5-like"/>
    <property type="match status" value="1"/>
</dbReference>
<dbReference type="GO" id="GO:0003723">
    <property type="term" value="F:RNA binding"/>
    <property type="evidence" value="ECO:0007669"/>
    <property type="project" value="UniProtKB-KW"/>
</dbReference>
<reference evidence="4" key="1">
    <citation type="submission" date="2021-01" db="EMBL/GenBank/DDBJ databases">
        <authorList>
            <person name="Corre E."/>
            <person name="Pelletier E."/>
            <person name="Niang G."/>
            <person name="Scheremetjew M."/>
            <person name="Finn R."/>
            <person name="Kale V."/>
            <person name="Holt S."/>
            <person name="Cochrane G."/>
            <person name="Meng A."/>
            <person name="Brown T."/>
            <person name="Cohen L."/>
        </authorList>
    </citation>
    <scope>NUCLEOTIDE SEQUENCE</scope>
    <source>
        <strain evidence="4">MM31A-1</strain>
    </source>
</reference>
<dbReference type="InterPro" id="IPR029063">
    <property type="entry name" value="SAM-dependent_MTases_sf"/>
</dbReference>
<dbReference type="GO" id="GO:0005737">
    <property type="term" value="C:cytoplasm"/>
    <property type="evidence" value="ECO:0007669"/>
    <property type="project" value="TreeGrafter"/>
</dbReference>
<protein>
    <recommendedName>
        <fullName evidence="3">25S rRNA (uridine-N(3))-methyltransferase BMT5-like domain-containing protein</fullName>
    </recommendedName>
</protein>
<dbReference type="AlphaFoldDB" id="A0A7S3PXQ1"/>
<dbReference type="EMBL" id="HBIO01005082">
    <property type="protein sequence ID" value="CAE0458703.1"/>
    <property type="molecule type" value="Transcribed_RNA"/>
</dbReference>
<evidence type="ECO:0000256" key="1">
    <source>
        <dbReference type="PROSITE-ProRule" id="PRU00182"/>
    </source>
</evidence>
<dbReference type="GO" id="GO:0070042">
    <property type="term" value="F:rRNA (uridine-N3-)-methyltransferase activity"/>
    <property type="evidence" value="ECO:0007669"/>
    <property type="project" value="InterPro"/>
</dbReference>
<dbReference type="SUPFAM" id="SSF53335">
    <property type="entry name" value="S-adenosyl-L-methionine-dependent methyltransferases"/>
    <property type="match status" value="1"/>
</dbReference>
<feature type="domain" description="25S rRNA (uridine-N(3))-methyltransferase BMT5-like" evidence="3">
    <location>
        <begin position="20"/>
        <end position="173"/>
    </location>
</feature>
<dbReference type="PANTHER" id="PTHR11538">
    <property type="entry name" value="PHENYLALANYL-TRNA SYNTHETASE"/>
    <property type="match status" value="1"/>
</dbReference>
<dbReference type="CDD" id="cd00165">
    <property type="entry name" value="S4"/>
    <property type="match status" value="1"/>
</dbReference>
<feature type="region of interest" description="Disordered" evidence="2">
    <location>
        <begin position="338"/>
        <end position="359"/>
    </location>
</feature>
<dbReference type="PROSITE" id="PS50889">
    <property type="entry name" value="S4"/>
    <property type="match status" value="1"/>
</dbReference>
<evidence type="ECO:0000256" key="2">
    <source>
        <dbReference type="SAM" id="MobiDB-lite"/>
    </source>
</evidence>
<evidence type="ECO:0000259" key="3">
    <source>
        <dbReference type="Pfam" id="PF10354"/>
    </source>
</evidence>